<dbReference type="RefSeq" id="WP_230772862.1">
    <property type="nucleotide sequence ID" value="NZ_JAJNCT010000005.1"/>
</dbReference>
<dbReference type="Proteomes" id="UP001199260">
    <property type="component" value="Unassembled WGS sequence"/>
</dbReference>
<proteinExistence type="predicted"/>
<dbReference type="InterPro" id="IPR019734">
    <property type="entry name" value="TPR_rpt"/>
</dbReference>
<dbReference type="Gene3D" id="1.25.40.10">
    <property type="entry name" value="Tetratricopeptide repeat domain"/>
    <property type="match status" value="2"/>
</dbReference>
<gene>
    <name evidence="2" type="ORF">LPW39_06760</name>
</gene>
<sequence length="439" mass="48124">MSAKAPVDPIRKFLETARHQISVGNLTGAAQTLNDARQRAPRDARLFVLASLMAEKSGNLQGAFDAMQRGVTLAPDWAPGLLEQALLYARHNREHDAMAAAEKVIALEPNNARVIAGVVDIAHRIGNTEMAIRHLRRALELIPGDRTLRRHLAVDLGTVRQYDDALAVFGPLIDEEPGDHLSRIGRVQMLQARGTMQEALPDTTALLALQPDDKIYQYYHQLAQGQVPAHVPVELTTHMFDGMASVYDMHMVRHLAYSLPKQVADQLLQIYPDRRFNLLDLGCGTGLLGATLGAIDGYILGVDMSAKMLEQAAKHKVYFKFHQVNLLEALAATPANTFEAITALDVLIYIGDLQQTLADAYRVLTPGGVLIFSCEHGDVTGPDSQLQPFGRYTHTLSSTVRLAKAAGFDQVDTRDVELRMEAGQAVDGFVITAFKPKQA</sequence>
<dbReference type="Gene3D" id="3.40.50.150">
    <property type="entry name" value="Vaccinia Virus protein VP39"/>
    <property type="match status" value="1"/>
</dbReference>
<dbReference type="InterPro" id="IPR011990">
    <property type="entry name" value="TPR-like_helical_dom_sf"/>
</dbReference>
<accession>A0AAW4XRR5</accession>
<dbReference type="Pfam" id="PF08242">
    <property type="entry name" value="Methyltransf_12"/>
    <property type="match status" value="1"/>
</dbReference>
<dbReference type="Pfam" id="PF13432">
    <property type="entry name" value="TPR_16"/>
    <property type="match status" value="1"/>
</dbReference>
<dbReference type="GO" id="GO:0008168">
    <property type="term" value="F:methyltransferase activity"/>
    <property type="evidence" value="ECO:0007669"/>
    <property type="project" value="UniProtKB-KW"/>
</dbReference>
<feature type="domain" description="Methyltransferase type 12" evidence="1">
    <location>
        <begin position="279"/>
        <end position="370"/>
    </location>
</feature>
<dbReference type="SMART" id="SM00028">
    <property type="entry name" value="TPR"/>
    <property type="match status" value="2"/>
</dbReference>
<evidence type="ECO:0000313" key="2">
    <source>
        <dbReference type="EMBL" id="MCD2164832.1"/>
    </source>
</evidence>
<name>A0AAW4XRR5_9BURK</name>
<dbReference type="PANTHER" id="PTHR43861">
    <property type="entry name" value="TRANS-ACONITATE 2-METHYLTRANSFERASE-RELATED"/>
    <property type="match status" value="1"/>
</dbReference>
<keyword evidence="2" id="KW-0808">Transferase</keyword>
<evidence type="ECO:0000259" key="1">
    <source>
        <dbReference type="Pfam" id="PF08242"/>
    </source>
</evidence>
<dbReference type="SUPFAM" id="SSF53335">
    <property type="entry name" value="S-adenosyl-L-methionine-dependent methyltransferases"/>
    <property type="match status" value="1"/>
</dbReference>
<dbReference type="GO" id="GO:0032259">
    <property type="term" value="P:methylation"/>
    <property type="evidence" value="ECO:0007669"/>
    <property type="project" value="UniProtKB-KW"/>
</dbReference>
<comment type="caution">
    <text evidence="2">The sequence shown here is derived from an EMBL/GenBank/DDBJ whole genome shotgun (WGS) entry which is preliminary data.</text>
</comment>
<organism evidence="2 3">
    <name type="scientific">Comamonas koreensis</name>
    <dbReference type="NCBI Taxonomy" id="160825"/>
    <lineage>
        <taxon>Bacteria</taxon>
        <taxon>Pseudomonadati</taxon>
        <taxon>Pseudomonadota</taxon>
        <taxon>Betaproteobacteria</taxon>
        <taxon>Burkholderiales</taxon>
        <taxon>Comamonadaceae</taxon>
        <taxon>Comamonas</taxon>
    </lineage>
</organism>
<dbReference type="SUPFAM" id="SSF48452">
    <property type="entry name" value="TPR-like"/>
    <property type="match status" value="1"/>
</dbReference>
<dbReference type="EMBL" id="JAJNCT010000005">
    <property type="protein sequence ID" value="MCD2164832.1"/>
    <property type="molecule type" value="Genomic_DNA"/>
</dbReference>
<dbReference type="PANTHER" id="PTHR43861:SF1">
    <property type="entry name" value="TRANS-ACONITATE 2-METHYLTRANSFERASE"/>
    <property type="match status" value="1"/>
</dbReference>
<dbReference type="InterPro" id="IPR029063">
    <property type="entry name" value="SAM-dependent_MTases_sf"/>
</dbReference>
<evidence type="ECO:0000313" key="3">
    <source>
        <dbReference type="Proteomes" id="UP001199260"/>
    </source>
</evidence>
<dbReference type="AlphaFoldDB" id="A0AAW4XRR5"/>
<dbReference type="InterPro" id="IPR013217">
    <property type="entry name" value="Methyltransf_12"/>
</dbReference>
<protein>
    <submittedName>
        <fullName evidence="2">Methyltransferase domain-containing protein</fullName>
    </submittedName>
</protein>
<keyword evidence="3" id="KW-1185">Reference proteome</keyword>
<reference evidence="2 3" key="1">
    <citation type="submission" date="2021-11" db="EMBL/GenBank/DDBJ databases">
        <title>Genome sequence.</title>
        <authorList>
            <person name="Sun Q."/>
        </authorList>
    </citation>
    <scope>NUCLEOTIDE SEQUENCE [LARGE SCALE GENOMIC DNA]</scope>
    <source>
        <strain evidence="2 3">KCTC 12005</strain>
    </source>
</reference>
<keyword evidence="2" id="KW-0489">Methyltransferase</keyword>
<dbReference type="CDD" id="cd02440">
    <property type="entry name" value="AdoMet_MTases"/>
    <property type="match status" value="1"/>
</dbReference>